<dbReference type="EMBL" id="JAGQHR010000750">
    <property type="protein sequence ID" value="MCA9729570.1"/>
    <property type="molecule type" value="Genomic_DNA"/>
</dbReference>
<keyword evidence="2" id="KW-0560">Oxidoreductase</keyword>
<evidence type="ECO:0000313" key="5">
    <source>
        <dbReference type="EMBL" id="MCA9729570.1"/>
    </source>
</evidence>
<organism evidence="5 6">
    <name type="scientific">Eiseniibacteriota bacterium</name>
    <dbReference type="NCBI Taxonomy" id="2212470"/>
    <lineage>
        <taxon>Bacteria</taxon>
        <taxon>Candidatus Eiseniibacteriota</taxon>
    </lineage>
</organism>
<dbReference type="PANTHER" id="PTHR11645:SF0">
    <property type="entry name" value="PYRROLINE-5-CARBOXYLATE REDUCTASE 3"/>
    <property type="match status" value="1"/>
</dbReference>
<dbReference type="InterPro" id="IPR028939">
    <property type="entry name" value="P5C_Rdtase_cat_N"/>
</dbReference>
<dbReference type="SUPFAM" id="SSF48179">
    <property type="entry name" value="6-phosphogluconate dehydrogenase C-terminal domain-like"/>
    <property type="match status" value="1"/>
</dbReference>
<feature type="domain" description="Pyrroline-5-carboxylate reductase dimerisation" evidence="4">
    <location>
        <begin position="166"/>
        <end position="211"/>
    </location>
</feature>
<name>A0A956M1H2_UNCEI</name>
<dbReference type="SUPFAM" id="SSF51735">
    <property type="entry name" value="NAD(P)-binding Rossmann-fold domains"/>
    <property type="match status" value="1"/>
</dbReference>
<evidence type="ECO:0000256" key="2">
    <source>
        <dbReference type="ARBA" id="ARBA00023002"/>
    </source>
</evidence>
<evidence type="ECO:0000313" key="6">
    <source>
        <dbReference type="Proteomes" id="UP000697710"/>
    </source>
</evidence>
<feature type="non-terminal residue" evidence="5">
    <location>
        <position position="211"/>
    </location>
</feature>
<evidence type="ECO:0000259" key="4">
    <source>
        <dbReference type="Pfam" id="PF14748"/>
    </source>
</evidence>
<comment type="caution">
    <text evidence="5">The sequence shown here is derived from an EMBL/GenBank/DDBJ whole genome shotgun (WGS) entry which is preliminary data.</text>
</comment>
<dbReference type="GO" id="GO:0055129">
    <property type="term" value="P:L-proline biosynthetic process"/>
    <property type="evidence" value="ECO:0007669"/>
    <property type="project" value="TreeGrafter"/>
</dbReference>
<reference evidence="5" key="1">
    <citation type="submission" date="2020-04" db="EMBL/GenBank/DDBJ databases">
        <authorList>
            <person name="Zhang T."/>
        </authorList>
    </citation>
    <scope>NUCLEOTIDE SEQUENCE</scope>
    <source>
        <strain evidence="5">HKST-UBA01</strain>
    </source>
</reference>
<dbReference type="AlphaFoldDB" id="A0A956M1H2"/>
<dbReference type="Gene3D" id="1.10.3730.10">
    <property type="entry name" value="ProC C-terminal domain-like"/>
    <property type="match status" value="1"/>
</dbReference>
<dbReference type="Proteomes" id="UP000697710">
    <property type="component" value="Unassembled WGS sequence"/>
</dbReference>
<dbReference type="PANTHER" id="PTHR11645">
    <property type="entry name" value="PYRROLINE-5-CARBOXYLATE REDUCTASE"/>
    <property type="match status" value="1"/>
</dbReference>
<comment type="similarity">
    <text evidence="1">Belongs to the pyrroline-5-carboxylate reductase family.</text>
</comment>
<dbReference type="Pfam" id="PF14748">
    <property type="entry name" value="P5CR_dimer"/>
    <property type="match status" value="1"/>
</dbReference>
<accession>A0A956M1H2</accession>
<dbReference type="Gene3D" id="3.40.50.720">
    <property type="entry name" value="NAD(P)-binding Rossmann-like Domain"/>
    <property type="match status" value="1"/>
</dbReference>
<dbReference type="InterPro" id="IPR008927">
    <property type="entry name" value="6-PGluconate_DH-like_C_sf"/>
</dbReference>
<sequence>MKVSGRVAVIGVGTMGEAIVRGLKRRKLVASSRLRGTVRTQTRAKELNETLGIRIGTDNAEAVRTADVVVFCLKPQNVVRTIQTLARSRCFAHQPLLISIAAGVTSREIEEAVGAPCPVIRAMPNTPCAIARGTTVISRGKSARASHVRTAHAIFDPLGLTLELEEKHFNTVTGLSGSGPAFGYLMIESLADGGVMMGLPRAVATLLAART</sequence>
<dbReference type="Pfam" id="PF03807">
    <property type="entry name" value="F420_oxidored"/>
    <property type="match status" value="1"/>
</dbReference>
<evidence type="ECO:0000256" key="1">
    <source>
        <dbReference type="ARBA" id="ARBA00005525"/>
    </source>
</evidence>
<dbReference type="InterPro" id="IPR036291">
    <property type="entry name" value="NAD(P)-bd_dom_sf"/>
</dbReference>
<gene>
    <name evidence="5" type="ORF">KC729_17920</name>
</gene>
<feature type="domain" description="Pyrroline-5-carboxylate reductase catalytic N-terminal" evidence="3">
    <location>
        <begin position="6"/>
        <end position="103"/>
    </location>
</feature>
<evidence type="ECO:0000259" key="3">
    <source>
        <dbReference type="Pfam" id="PF03807"/>
    </source>
</evidence>
<proteinExistence type="inferred from homology"/>
<reference evidence="5" key="2">
    <citation type="journal article" date="2021" name="Microbiome">
        <title>Successional dynamics and alternative stable states in a saline activated sludge microbial community over 9 years.</title>
        <authorList>
            <person name="Wang Y."/>
            <person name="Ye J."/>
            <person name="Ju F."/>
            <person name="Liu L."/>
            <person name="Boyd J.A."/>
            <person name="Deng Y."/>
            <person name="Parks D.H."/>
            <person name="Jiang X."/>
            <person name="Yin X."/>
            <person name="Woodcroft B.J."/>
            <person name="Tyson G.W."/>
            <person name="Hugenholtz P."/>
            <person name="Polz M.F."/>
            <person name="Zhang T."/>
        </authorList>
    </citation>
    <scope>NUCLEOTIDE SEQUENCE</scope>
    <source>
        <strain evidence="5">HKST-UBA01</strain>
    </source>
</reference>
<dbReference type="InterPro" id="IPR029036">
    <property type="entry name" value="P5CR_dimer"/>
</dbReference>
<protein>
    <submittedName>
        <fullName evidence="5">Pyrroline-5-carboxylate reductase</fullName>
    </submittedName>
</protein>
<dbReference type="GO" id="GO:0004735">
    <property type="term" value="F:pyrroline-5-carboxylate reductase activity"/>
    <property type="evidence" value="ECO:0007669"/>
    <property type="project" value="TreeGrafter"/>
</dbReference>